<dbReference type="STRING" id="223786.SAMN05216234_12828"/>
<protein>
    <submittedName>
        <fullName evidence="1">Uncharacterized protein</fullName>
    </submittedName>
</protein>
<gene>
    <name evidence="1" type="ORF">SAMN05216234_12828</name>
</gene>
<dbReference type="EMBL" id="FOXB01000028">
    <property type="protein sequence ID" value="SFP61089.1"/>
    <property type="molecule type" value="Genomic_DNA"/>
</dbReference>
<reference evidence="1 2" key="1">
    <citation type="submission" date="2016-10" db="EMBL/GenBank/DDBJ databases">
        <authorList>
            <person name="de Groot N.N."/>
        </authorList>
    </citation>
    <scope>NUCLEOTIDE SEQUENCE [LARGE SCALE GENOMIC DNA]</scope>
    <source>
        <strain evidence="1 2">EP1-55-1</strain>
    </source>
</reference>
<keyword evidence="2" id="KW-1185">Reference proteome</keyword>
<accession>A0A1I5RRB5</accession>
<dbReference type="AlphaFoldDB" id="A0A1I5RRB5"/>
<evidence type="ECO:0000313" key="1">
    <source>
        <dbReference type="EMBL" id="SFP61089.1"/>
    </source>
</evidence>
<evidence type="ECO:0000313" key="2">
    <source>
        <dbReference type="Proteomes" id="UP000199227"/>
    </source>
</evidence>
<dbReference type="Proteomes" id="UP000199227">
    <property type="component" value="Unassembled WGS sequence"/>
</dbReference>
<organism evidence="1 2">
    <name type="scientific">Hydrogenimonas thermophila</name>
    <dbReference type="NCBI Taxonomy" id="223786"/>
    <lineage>
        <taxon>Bacteria</taxon>
        <taxon>Pseudomonadati</taxon>
        <taxon>Campylobacterota</taxon>
        <taxon>Epsilonproteobacteria</taxon>
        <taxon>Campylobacterales</taxon>
        <taxon>Hydrogenimonadaceae</taxon>
        <taxon>Hydrogenimonas</taxon>
    </lineage>
</organism>
<name>A0A1I5RRB5_9BACT</name>
<dbReference type="RefSeq" id="WP_092913091.1">
    <property type="nucleotide sequence ID" value="NZ_FOXB01000028.1"/>
</dbReference>
<sequence>MGKIISDLEKKAVYQAYKENSEIISEIKVKNKHSDIFLLLDKHFEDCETIEELEKTEMPKEYREKLQIIEEIWDEA</sequence>
<proteinExistence type="predicted"/>